<comment type="subcellular location">
    <subcellularLocation>
        <location evidence="1 8">Cell membrane</location>
        <topology evidence="1 8">Multi-pass membrane protein</topology>
    </subcellularLocation>
</comment>
<evidence type="ECO:0000256" key="8">
    <source>
        <dbReference type="RuleBase" id="RU361233"/>
    </source>
</evidence>
<sequence length="304" mass="33353">MQNHQQHNQEAVPAARKPPRPPPISISQPPNPYPSAPPEHRPPSSDFDSPVEKPLPPQPPVLPSPTKNAAAGAIVAVEKFYSPLTSPLPATPPNDPPPHHHQIVRYKAKEAAPPQSGGGERKGNLRFGHADGGMDNFNTGRPSKKENVNAMSKVALGTRVFEVTFCLVSFAVMATNKTQGWTGDSFGRYKEYRFCLAVNIIGFVYAGFQTVDLAYHLATGDHIFNYHLRYQFDFVMDQARIMAYLLISASSSAATRVVDWELNWGKDEFTEKASASISMAFLAFLTFAMSSLISGYNLCTCDLS</sequence>
<comment type="caution">
    <text evidence="8">Lacks conserved residue(s) required for the propagation of feature annotation.</text>
</comment>
<name>A0A9Q1GY70_9CARY</name>
<feature type="transmembrane region" description="Helical" evidence="8">
    <location>
        <begin position="196"/>
        <end position="218"/>
    </location>
</feature>
<dbReference type="GO" id="GO:0005886">
    <property type="term" value="C:plasma membrane"/>
    <property type="evidence" value="ECO:0007669"/>
    <property type="project" value="UniProtKB-SubCell"/>
</dbReference>
<reference evidence="11" key="1">
    <citation type="submission" date="2022-04" db="EMBL/GenBank/DDBJ databases">
        <title>Carnegiea gigantea Genome sequencing and assembly v2.</title>
        <authorList>
            <person name="Copetti D."/>
            <person name="Sanderson M.J."/>
            <person name="Burquez A."/>
            <person name="Wojciechowski M.F."/>
        </authorList>
    </citation>
    <scope>NUCLEOTIDE SEQUENCE</scope>
    <source>
        <strain evidence="11">SGP5-SGP5p</strain>
        <tissue evidence="11">Aerial part</tissue>
    </source>
</reference>
<accession>A0A9Q1GY70</accession>
<keyword evidence="12" id="KW-1185">Reference proteome</keyword>
<comment type="subunit">
    <text evidence="3 8">Homodimer and heterodimers.</text>
</comment>
<feature type="domain" description="Casparian strip membrane protein" evidence="10">
    <location>
        <begin position="151"/>
        <end position="285"/>
    </location>
</feature>
<feature type="compositionally biased region" description="Pro residues" evidence="9">
    <location>
        <begin position="53"/>
        <end position="63"/>
    </location>
</feature>
<gene>
    <name evidence="11" type="ORF">Cgig2_030594</name>
</gene>
<comment type="similarity">
    <text evidence="2 8">Belongs to the Casparian strip membrane proteins (CASP) family.</text>
</comment>
<keyword evidence="4 8" id="KW-1003">Cell membrane</keyword>
<evidence type="ECO:0000313" key="11">
    <source>
        <dbReference type="EMBL" id="KAJ8427329.1"/>
    </source>
</evidence>
<feature type="transmembrane region" description="Helical" evidence="8">
    <location>
        <begin position="277"/>
        <end position="299"/>
    </location>
</feature>
<keyword evidence="7 8" id="KW-0472">Membrane</keyword>
<evidence type="ECO:0000313" key="12">
    <source>
        <dbReference type="Proteomes" id="UP001153076"/>
    </source>
</evidence>
<evidence type="ECO:0000256" key="6">
    <source>
        <dbReference type="ARBA" id="ARBA00022989"/>
    </source>
</evidence>
<evidence type="ECO:0000256" key="2">
    <source>
        <dbReference type="ARBA" id="ARBA00007651"/>
    </source>
</evidence>
<dbReference type="AlphaFoldDB" id="A0A9Q1GY70"/>
<evidence type="ECO:0000256" key="3">
    <source>
        <dbReference type="ARBA" id="ARBA00011489"/>
    </source>
</evidence>
<feature type="region of interest" description="Disordered" evidence="9">
    <location>
        <begin position="108"/>
        <end position="144"/>
    </location>
</feature>
<comment type="caution">
    <text evidence="11">The sequence shown here is derived from an EMBL/GenBank/DDBJ whole genome shotgun (WGS) entry which is preliminary data.</text>
</comment>
<dbReference type="PANTHER" id="PTHR33573:SF50">
    <property type="entry name" value="CASP-LIKE PROTEIN 4A3"/>
    <property type="match status" value="1"/>
</dbReference>
<evidence type="ECO:0000256" key="1">
    <source>
        <dbReference type="ARBA" id="ARBA00004651"/>
    </source>
</evidence>
<evidence type="ECO:0000256" key="7">
    <source>
        <dbReference type="ARBA" id="ARBA00023136"/>
    </source>
</evidence>
<evidence type="ECO:0000256" key="5">
    <source>
        <dbReference type="ARBA" id="ARBA00022692"/>
    </source>
</evidence>
<evidence type="ECO:0000259" key="10">
    <source>
        <dbReference type="Pfam" id="PF04535"/>
    </source>
</evidence>
<dbReference type="EMBL" id="JAKOGI010001156">
    <property type="protein sequence ID" value="KAJ8427329.1"/>
    <property type="molecule type" value="Genomic_DNA"/>
</dbReference>
<protein>
    <recommendedName>
        <fullName evidence="8">CASP-like protein</fullName>
    </recommendedName>
</protein>
<dbReference type="OrthoDB" id="672180at2759"/>
<keyword evidence="6 8" id="KW-1133">Transmembrane helix</keyword>
<evidence type="ECO:0000256" key="9">
    <source>
        <dbReference type="SAM" id="MobiDB-lite"/>
    </source>
</evidence>
<dbReference type="Pfam" id="PF04535">
    <property type="entry name" value="CASP_dom"/>
    <property type="match status" value="1"/>
</dbReference>
<feature type="region of interest" description="Disordered" evidence="9">
    <location>
        <begin position="1"/>
        <end position="68"/>
    </location>
</feature>
<dbReference type="PANTHER" id="PTHR33573">
    <property type="entry name" value="CASP-LIKE PROTEIN 4A4"/>
    <property type="match status" value="1"/>
</dbReference>
<feature type="compositionally biased region" description="Pro residues" evidence="9">
    <location>
        <begin position="20"/>
        <end position="37"/>
    </location>
</feature>
<dbReference type="InterPro" id="IPR006702">
    <property type="entry name" value="CASP_dom"/>
</dbReference>
<proteinExistence type="inferred from homology"/>
<keyword evidence="5 8" id="KW-0812">Transmembrane</keyword>
<dbReference type="Proteomes" id="UP001153076">
    <property type="component" value="Unassembled WGS sequence"/>
</dbReference>
<organism evidence="11 12">
    <name type="scientific">Carnegiea gigantea</name>
    <dbReference type="NCBI Taxonomy" id="171969"/>
    <lineage>
        <taxon>Eukaryota</taxon>
        <taxon>Viridiplantae</taxon>
        <taxon>Streptophyta</taxon>
        <taxon>Embryophyta</taxon>
        <taxon>Tracheophyta</taxon>
        <taxon>Spermatophyta</taxon>
        <taxon>Magnoliopsida</taxon>
        <taxon>eudicotyledons</taxon>
        <taxon>Gunneridae</taxon>
        <taxon>Pentapetalae</taxon>
        <taxon>Caryophyllales</taxon>
        <taxon>Cactineae</taxon>
        <taxon>Cactaceae</taxon>
        <taxon>Cactoideae</taxon>
        <taxon>Echinocereeae</taxon>
        <taxon>Carnegiea</taxon>
    </lineage>
</organism>
<evidence type="ECO:0000256" key="4">
    <source>
        <dbReference type="ARBA" id="ARBA00022475"/>
    </source>
</evidence>